<proteinExistence type="predicted"/>
<evidence type="ECO:0000256" key="7">
    <source>
        <dbReference type="ARBA" id="ARBA00023136"/>
    </source>
</evidence>
<evidence type="ECO:0000259" key="9">
    <source>
        <dbReference type="Pfam" id="PF18967"/>
    </source>
</evidence>
<keyword evidence="2" id="KW-1003">Cell membrane</keyword>
<name>A0ABN3SXW4_9ACTN</name>
<evidence type="ECO:0000256" key="5">
    <source>
        <dbReference type="ARBA" id="ARBA00022989"/>
    </source>
</evidence>
<protein>
    <recommendedName>
        <fullName evidence="9">Pycsar effector protein domain-containing protein</fullName>
    </recommendedName>
</protein>
<feature type="transmembrane region" description="Helical" evidence="8">
    <location>
        <begin position="30"/>
        <end position="51"/>
    </location>
</feature>
<dbReference type="InterPro" id="IPR043760">
    <property type="entry name" value="PycTM_dom"/>
</dbReference>
<comment type="subcellular location">
    <subcellularLocation>
        <location evidence="1">Cell membrane</location>
    </subcellularLocation>
</comment>
<keyword evidence="11" id="KW-1185">Reference proteome</keyword>
<evidence type="ECO:0000256" key="2">
    <source>
        <dbReference type="ARBA" id="ARBA00022475"/>
    </source>
</evidence>
<comment type="caution">
    <text evidence="10">The sequence shown here is derived from an EMBL/GenBank/DDBJ whole genome shotgun (WGS) entry which is preliminary data.</text>
</comment>
<reference evidence="10 11" key="1">
    <citation type="journal article" date="2019" name="Int. J. Syst. Evol. Microbiol.">
        <title>The Global Catalogue of Microorganisms (GCM) 10K type strain sequencing project: providing services to taxonomists for standard genome sequencing and annotation.</title>
        <authorList>
            <consortium name="The Broad Institute Genomics Platform"/>
            <consortium name="The Broad Institute Genome Sequencing Center for Infectious Disease"/>
            <person name="Wu L."/>
            <person name="Ma J."/>
        </authorList>
    </citation>
    <scope>NUCLEOTIDE SEQUENCE [LARGE SCALE GENOMIC DNA]</scope>
    <source>
        <strain evidence="10 11">JCM 16374</strain>
    </source>
</reference>
<dbReference type="EMBL" id="BAAARK010000040">
    <property type="protein sequence ID" value="GAA2687005.1"/>
    <property type="molecule type" value="Genomic_DNA"/>
</dbReference>
<organism evidence="10 11">
    <name type="scientific">Streptomyces lunalinharesii</name>
    <dbReference type="NCBI Taxonomy" id="333384"/>
    <lineage>
        <taxon>Bacteria</taxon>
        <taxon>Bacillati</taxon>
        <taxon>Actinomycetota</taxon>
        <taxon>Actinomycetes</taxon>
        <taxon>Kitasatosporales</taxon>
        <taxon>Streptomycetaceae</taxon>
        <taxon>Streptomyces</taxon>
    </lineage>
</organism>
<feature type="transmembrane region" description="Helical" evidence="8">
    <location>
        <begin position="131"/>
        <end position="151"/>
    </location>
</feature>
<evidence type="ECO:0000313" key="11">
    <source>
        <dbReference type="Proteomes" id="UP001500994"/>
    </source>
</evidence>
<evidence type="ECO:0000256" key="3">
    <source>
        <dbReference type="ARBA" id="ARBA00022692"/>
    </source>
</evidence>
<feature type="domain" description="Pycsar effector protein" evidence="9">
    <location>
        <begin position="10"/>
        <end position="147"/>
    </location>
</feature>
<keyword evidence="5 8" id="KW-1133">Transmembrane helix</keyword>
<evidence type="ECO:0000313" key="10">
    <source>
        <dbReference type="EMBL" id="GAA2687005.1"/>
    </source>
</evidence>
<evidence type="ECO:0000256" key="6">
    <source>
        <dbReference type="ARBA" id="ARBA00023118"/>
    </source>
</evidence>
<keyword evidence="4" id="KW-0547">Nucleotide-binding</keyword>
<feature type="transmembrane region" description="Helical" evidence="8">
    <location>
        <begin position="57"/>
        <end position="77"/>
    </location>
</feature>
<dbReference type="RefSeq" id="WP_344583502.1">
    <property type="nucleotide sequence ID" value="NZ_BAAARK010000040.1"/>
</dbReference>
<keyword evidence="6" id="KW-0051">Antiviral defense</keyword>
<keyword evidence="3 8" id="KW-0812">Transmembrane</keyword>
<evidence type="ECO:0000256" key="8">
    <source>
        <dbReference type="SAM" id="Phobius"/>
    </source>
</evidence>
<evidence type="ECO:0000256" key="1">
    <source>
        <dbReference type="ARBA" id="ARBA00004236"/>
    </source>
</evidence>
<keyword evidence="7 8" id="KW-0472">Membrane</keyword>
<dbReference type="Pfam" id="PF18967">
    <property type="entry name" value="PycTM"/>
    <property type="match status" value="1"/>
</dbReference>
<evidence type="ECO:0000256" key="4">
    <source>
        <dbReference type="ARBA" id="ARBA00022741"/>
    </source>
</evidence>
<dbReference type="Proteomes" id="UP001500994">
    <property type="component" value="Unassembled WGS sequence"/>
</dbReference>
<gene>
    <name evidence="10" type="ORF">GCM10009864_70890</name>
</gene>
<sequence length="152" mass="15947">MTDIDAHTRLQTALAKVDTEISRSNTKSGLLLNALTLPAAVLVGTLPGRHLPVACSALVGLGTTGLVAAMLTVLTVVRPQIRHAARGTFLFWATCTPEEAEEDLALAQDTKAADLVRLSQIAKRKFSGLKVAIAVMQVSLVLLVASLPAALL</sequence>
<accession>A0ABN3SXW4</accession>